<sequence>MKVDILGVKIDNLRFSEAKKRIIDQIGKSGRFVVVTPNPEFVVESLNDADFKDTLNNADLAIPDGQGLVLASKILGKKPGLKERVVGADLVEQLLIEAGREGWRIGIVGARRNKNLEIKILIKNLKLKIKNLNVEVVSQKHQYDLVLACQGMEEQETWIFDNKDKVNASVFMGIGGSLDFLSGFTKRAPVWIRSLGFEWVWRAIQKPQHIKRVWKAVVVFLALILKEKFQAPLTVQASTKSQTNSKF</sequence>
<evidence type="ECO:0000313" key="4">
    <source>
        <dbReference type="EMBL" id="PIU03299.1"/>
    </source>
</evidence>
<dbReference type="AlphaFoldDB" id="A0A2M6XCC2"/>
<organism evidence="4 5">
    <name type="scientific">Candidatus Shapirobacteria bacterium CG08_land_8_20_14_0_20_39_18</name>
    <dbReference type="NCBI Taxonomy" id="1974883"/>
    <lineage>
        <taxon>Bacteria</taxon>
        <taxon>Candidatus Shapironibacteriota</taxon>
    </lineage>
</organism>
<evidence type="ECO:0000256" key="2">
    <source>
        <dbReference type="ARBA" id="ARBA00022679"/>
    </source>
</evidence>
<keyword evidence="3" id="KW-0175">Coiled coil</keyword>
<gene>
    <name evidence="4" type="ORF">COT44_03680</name>
</gene>
<dbReference type="NCBIfam" id="TIGR00696">
    <property type="entry name" value="wecG_tagA_cpsF"/>
    <property type="match status" value="1"/>
</dbReference>
<keyword evidence="2" id="KW-0808">Transferase</keyword>
<dbReference type="Proteomes" id="UP000228996">
    <property type="component" value="Unassembled WGS sequence"/>
</dbReference>
<dbReference type="CDD" id="cd06533">
    <property type="entry name" value="Glyco_transf_WecG_TagA"/>
    <property type="match status" value="1"/>
</dbReference>
<evidence type="ECO:0008006" key="6">
    <source>
        <dbReference type="Google" id="ProtNLM"/>
    </source>
</evidence>
<dbReference type="InterPro" id="IPR004629">
    <property type="entry name" value="WecG_TagA_CpsF"/>
</dbReference>
<dbReference type="PANTHER" id="PTHR34136:SF1">
    <property type="entry name" value="UDP-N-ACETYL-D-MANNOSAMINURONIC ACID TRANSFERASE"/>
    <property type="match status" value="1"/>
</dbReference>
<dbReference type="Pfam" id="PF03808">
    <property type="entry name" value="Glyco_tran_WecG"/>
    <property type="match status" value="1"/>
</dbReference>
<protein>
    <recommendedName>
        <fullName evidence="6">Glycosyltransferase</fullName>
    </recommendedName>
</protein>
<evidence type="ECO:0000256" key="3">
    <source>
        <dbReference type="SAM" id="Coils"/>
    </source>
</evidence>
<accession>A0A2M6XCC2</accession>
<comment type="caution">
    <text evidence="4">The sequence shown here is derived from an EMBL/GenBank/DDBJ whole genome shotgun (WGS) entry which is preliminary data.</text>
</comment>
<feature type="coiled-coil region" evidence="3">
    <location>
        <begin position="115"/>
        <end position="142"/>
    </location>
</feature>
<dbReference type="GO" id="GO:0016758">
    <property type="term" value="F:hexosyltransferase activity"/>
    <property type="evidence" value="ECO:0007669"/>
    <property type="project" value="TreeGrafter"/>
</dbReference>
<dbReference type="EMBL" id="PEYO01000018">
    <property type="protein sequence ID" value="PIU03299.1"/>
    <property type="molecule type" value="Genomic_DNA"/>
</dbReference>
<name>A0A2M6XCC2_9BACT</name>
<reference evidence="5" key="1">
    <citation type="submission" date="2017-09" db="EMBL/GenBank/DDBJ databases">
        <title>Depth-based differentiation of microbial function through sediment-hosted aquifers and enrichment of novel symbionts in the deep terrestrial subsurface.</title>
        <authorList>
            <person name="Probst A.J."/>
            <person name="Ladd B."/>
            <person name="Jarett J.K."/>
            <person name="Geller-Mcgrath D.E."/>
            <person name="Sieber C.M.K."/>
            <person name="Emerson J.B."/>
            <person name="Anantharaman K."/>
            <person name="Thomas B.C."/>
            <person name="Malmstrom R."/>
            <person name="Stieglmeier M."/>
            <person name="Klingl A."/>
            <person name="Woyke T."/>
            <person name="Ryan C.M."/>
            <person name="Banfield J.F."/>
        </authorList>
    </citation>
    <scope>NUCLEOTIDE SEQUENCE [LARGE SCALE GENOMIC DNA]</scope>
</reference>
<proteinExistence type="predicted"/>
<dbReference type="PANTHER" id="PTHR34136">
    <property type="match status" value="1"/>
</dbReference>
<evidence type="ECO:0000256" key="1">
    <source>
        <dbReference type="ARBA" id="ARBA00022676"/>
    </source>
</evidence>
<keyword evidence="1" id="KW-0328">Glycosyltransferase</keyword>
<evidence type="ECO:0000313" key="5">
    <source>
        <dbReference type="Proteomes" id="UP000228996"/>
    </source>
</evidence>